<dbReference type="Gene3D" id="1.10.10.10">
    <property type="entry name" value="Winged helix-like DNA-binding domain superfamily/Winged helix DNA-binding domain"/>
    <property type="match status" value="1"/>
</dbReference>
<accession>A0ABW6SN06</accession>
<evidence type="ECO:0000256" key="2">
    <source>
        <dbReference type="ARBA" id="ARBA00023125"/>
    </source>
</evidence>
<keyword evidence="6" id="KW-1185">Reference proteome</keyword>
<dbReference type="InterPro" id="IPR036388">
    <property type="entry name" value="WH-like_DNA-bd_sf"/>
</dbReference>
<dbReference type="PROSITE" id="PS01117">
    <property type="entry name" value="HTH_MARR_1"/>
    <property type="match status" value="1"/>
</dbReference>
<dbReference type="SMART" id="SM00347">
    <property type="entry name" value="HTH_MARR"/>
    <property type="match status" value="1"/>
</dbReference>
<dbReference type="Proteomes" id="UP001602013">
    <property type="component" value="Unassembled WGS sequence"/>
</dbReference>
<keyword evidence="2" id="KW-0238">DNA-binding</keyword>
<keyword evidence="3" id="KW-0804">Transcription</keyword>
<dbReference type="InterPro" id="IPR000835">
    <property type="entry name" value="HTH_MarR-typ"/>
</dbReference>
<dbReference type="PANTHER" id="PTHR42756:SF1">
    <property type="entry name" value="TRANSCRIPTIONAL REPRESSOR OF EMRAB OPERON"/>
    <property type="match status" value="1"/>
</dbReference>
<dbReference type="Pfam" id="PF01047">
    <property type="entry name" value="MarR"/>
    <property type="match status" value="1"/>
</dbReference>
<protein>
    <submittedName>
        <fullName evidence="5">MarR family winged helix-turn-helix transcriptional regulator</fullName>
    </submittedName>
</protein>
<evidence type="ECO:0000256" key="1">
    <source>
        <dbReference type="ARBA" id="ARBA00023015"/>
    </source>
</evidence>
<keyword evidence="1" id="KW-0805">Transcription regulation</keyword>
<organism evidence="5 6">
    <name type="scientific">Microtetraspora malaysiensis</name>
    <dbReference type="NCBI Taxonomy" id="161358"/>
    <lineage>
        <taxon>Bacteria</taxon>
        <taxon>Bacillati</taxon>
        <taxon>Actinomycetota</taxon>
        <taxon>Actinomycetes</taxon>
        <taxon>Streptosporangiales</taxon>
        <taxon>Streptosporangiaceae</taxon>
        <taxon>Microtetraspora</taxon>
    </lineage>
</organism>
<gene>
    <name evidence="5" type="ORF">ACFYXI_08150</name>
</gene>
<proteinExistence type="predicted"/>
<dbReference type="EMBL" id="JBIASD010000004">
    <property type="protein sequence ID" value="MFF3665552.1"/>
    <property type="molecule type" value="Genomic_DNA"/>
</dbReference>
<evidence type="ECO:0000313" key="5">
    <source>
        <dbReference type="EMBL" id="MFF3665552.1"/>
    </source>
</evidence>
<reference evidence="5 6" key="1">
    <citation type="submission" date="2024-10" db="EMBL/GenBank/DDBJ databases">
        <title>The Natural Products Discovery Center: Release of the First 8490 Sequenced Strains for Exploring Actinobacteria Biosynthetic Diversity.</title>
        <authorList>
            <person name="Kalkreuter E."/>
            <person name="Kautsar S.A."/>
            <person name="Yang D."/>
            <person name="Bader C.D."/>
            <person name="Teijaro C.N."/>
            <person name="Fluegel L."/>
            <person name="Davis C.M."/>
            <person name="Simpson J.R."/>
            <person name="Lauterbach L."/>
            <person name="Steele A.D."/>
            <person name="Gui C."/>
            <person name="Meng S."/>
            <person name="Li G."/>
            <person name="Viehrig K."/>
            <person name="Ye F."/>
            <person name="Su P."/>
            <person name="Kiefer A.F."/>
            <person name="Nichols A."/>
            <person name="Cepeda A.J."/>
            <person name="Yan W."/>
            <person name="Fan B."/>
            <person name="Jiang Y."/>
            <person name="Adhikari A."/>
            <person name="Zheng C.-J."/>
            <person name="Schuster L."/>
            <person name="Cowan T.M."/>
            <person name="Smanski M.J."/>
            <person name="Chevrette M.G."/>
            <person name="De Carvalho L.P.S."/>
            <person name="Shen B."/>
        </authorList>
    </citation>
    <scope>NUCLEOTIDE SEQUENCE [LARGE SCALE GENOMIC DNA]</scope>
    <source>
        <strain evidence="5 6">NPDC002173</strain>
    </source>
</reference>
<sequence>MGDNQATGQAGGERDERHALIDRLTQLQRTLGRFLAHDRSTPLLASSLTMQQLKVVVMLFFRDASSGQHLARALGVGLGTVTGIVDRLVAQGLVSRREDPADRRVRLVELTTRGRLLAEELIDAGTANYMRLLDRLDTETLSTLEQVMIKLQAAADSMLAESGRSAAH</sequence>
<dbReference type="InterPro" id="IPR036390">
    <property type="entry name" value="WH_DNA-bd_sf"/>
</dbReference>
<comment type="caution">
    <text evidence="5">The sequence shown here is derived from an EMBL/GenBank/DDBJ whole genome shotgun (WGS) entry which is preliminary data.</text>
</comment>
<dbReference type="SUPFAM" id="SSF46785">
    <property type="entry name" value="Winged helix' DNA-binding domain"/>
    <property type="match status" value="1"/>
</dbReference>
<evidence type="ECO:0000259" key="4">
    <source>
        <dbReference type="PROSITE" id="PS50995"/>
    </source>
</evidence>
<evidence type="ECO:0000256" key="3">
    <source>
        <dbReference type="ARBA" id="ARBA00023163"/>
    </source>
</evidence>
<dbReference type="PANTHER" id="PTHR42756">
    <property type="entry name" value="TRANSCRIPTIONAL REGULATOR, MARR"/>
    <property type="match status" value="1"/>
</dbReference>
<feature type="domain" description="HTH marR-type" evidence="4">
    <location>
        <begin position="17"/>
        <end position="153"/>
    </location>
</feature>
<evidence type="ECO:0000313" key="6">
    <source>
        <dbReference type="Proteomes" id="UP001602013"/>
    </source>
</evidence>
<dbReference type="RefSeq" id="WP_387409582.1">
    <property type="nucleotide sequence ID" value="NZ_JBIASD010000004.1"/>
</dbReference>
<name>A0ABW6SN06_9ACTN</name>
<dbReference type="PROSITE" id="PS50995">
    <property type="entry name" value="HTH_MARR_2"/>
    <property type="match status" value="1"/>
</dbReference>
<dbReference type="InterPro" id="IPR023187">
    <property type="entry name" value="Tscrpt_reg_MarR-type_CS"/>
</dbReference>
<dbReference type="PRINTS" id="PR00598">
    <property type="entry name" value="HTHMARR"/>
</dbReference>